<proteinExistence type="predicted"/>
<keyword evidence="3" id="KW-1185">Reference proteome</keyword>
<feature type="compositionally biased region" description="Basic and acidic residues" evidence="1">
    <location>
        <begin position="158"/>
        <end position="171"/>
    </location>
</feature>
<feature type="compositionally biased region" description="Basic residues" evidence="1">
    <location>
        <begin position="542"/>
        <end position="556"/>
    </location>
</feature>
<feature type="compositionally biased region" description="Basic and acidic residues" evidence="1">
    <location>
        <begin position="557"/>
        <end position="577"/>
    </location>
</feature>
<feature type="region of interest" description="Disordered" evidence="1">
    <location>
        <begin position="1"/>
        <end position="46"/>
    </location>
</feature>
<sequence length="733" mass="79480">MPSFLARFRTRAVSQSTTSGSARSAASPATATTSASSPDLMTPPATYVLQPSMDRKIIPDMAQLMDSYASEDSDTGLKPPRARKRATLLKDVDAVIFDNDRASKQSLKSVGKENVAVISGSGSSPSNASATSSKKQRSSRLARQLSSVSPWSTFGRHRSQESHLSAQRDKFVPTGRNSHVSSIDSTARRSRKSKRSDHDPAFGSLTSIDKRPSTSHSSDGFYVQTPLSTPGKKTSSKPDNGVHVEDTSLATRSPNDSLRSTRSRSLTTRSSHSIHSQHVYTSTPVSHNQALALDSPHHTFGNPSPGSSHSRSRSSAQHSTQASPPPPLPPLNHPAFESRVYSRSQEHTQNLSDRKSWSTQEHGQTFPPRQFRTAGGGAHASSVPFPPAQLTFGRHVRLRAHSSLPRVQHVFRSPSLEGTDAPPNRRRSRSESSRRSSAEWSAHQAVAGVASPRPSEFGWPAEVAHQMLAMSLGPPVGDTGRVPAGGTARANRVVAVNRWSESTLPCSQVPSHLIPPPLQPPVSIESRNPFEAVERDGGRHLSWPRKRLPSAKFKRQHTSEQGHRRMQERDVAIDASDKATGGPGEEHPNGIAPISGAPRSLHESSADPTASTSQAMVSVPSSQSPSSAPFPSPPAQKLSHWRPNRSASEPGLQSVPETPAQKKGKRKAEEVDITPPDHKQHTTFVLPQTHRSPRRLRISFRPLLQVPPNRQHTIVYLRHIPAHGTVALVEQAA</sequence>
<dbReference type="EMBL" id="KV722404">
    <property type="protein sequence ID" value="OCH90415.1"/>
    <property type="molecule type" value="Genomic_DNA"/>
</dbReference>
<feature type="region of interest" description="Disordered" evidence="1">
    <location>
        <begin position="409"/>
        <end position="453"/>
    </location>
</feature>
<feature type="compositionally biased region" description="Low complexity" evidence="1">
    <location>
        <begin position="119"/>
        <end position="133"/>
    </location>
</feature>
<evidence type="ECO:0000313" key="2">
    <source>
        <dbReference type="EMBL" id="OCH90415.1"/>
    </source>
</evidence>
<evidence type="ECO:0000256" key="1">
    <source>
        <dbReference type="SAM" id="MobiDB-lite"/>
    </source>
</evidence>
<accession>A0A8E2DJH4</accession>
<feature type="compositionally biased region" description="Polar residues" evidence="1">
    <location>
        <begin position="278"/>
        <end position="289"/>
    </location>
</feature>
<name>A0A8E2DJH4_9APHY</name>
<gene>
    <name evidence="2" type="ORF">OBBRIDRAFT_597162</name>
</gene>
<feature type="compositionally biased region" description="Polar residues" evidence="1">
    <location>
        <begin position="175"/>
        <end position="185"/>
    </location>
</feature>
<feature type="compositionally biased region" description="Pro residues" evidence="1">
    <location>
        <begin position="323"/>
        <end position="332"/>
    </location>
</feature>
<feature type="compositionally biased region" description="Low complexity" evidence="1">
    <location>
        <begin position="303"/>
        <end position="322"/>
    </location>
</feature>
<protein>
    <submittedName>
        <fullName evidence="2">Uncharacterized protein</fullName>
    </submittedName>
</protein>
<dbReference type="AlphaFoldDB" id="A0A8E2DJH4"/>
<feature type="compositionally biased region" description="Low complexity" evidence="1">
    <location>
        <begin position="257"/>
        <end position="276"/>
    </location>
</feature>
<organism evidence="2 3">
    <name type="scientific">Obba rivulosa</name>
    <dbReference type="NCBI Taxonomy" id="1052685"/>
    <lineage>
        <taxon>Eukaryota</taxon>
        <taxon>Fungi</taxon>
        <taxon>Dikarya</taxon>
        <taxon>Basidiomycota</taxon>
        <taxon>Agaricomycotina</taxon>
        <taxon>Agaricomycetes</taxon>
        <taxon>Polyporales</taxon>
        <taxon>Gelatoporiaceae</taxon>
        <taxon>Obba</taxon>
    </lineage>
</organism>
<feature type="compositionally biased region" description="Basic and acidic residues" evidence="1">
    <location>
        <begin position="667"/>
        <end position="680"/>
    </location>
</feature>
<feature type="compositionally biased region" description="Low complexity" evidence="1">
    <location>
        <begin position="14"/>
        <end position="37"/>
    </location>
</feature>
<feature type="region of interest" description="Disordered" evidence="1">
    <location>
        <begin position="534"/>
        <end position="682"/>
    </location>
</feature>
<dbReference type="Proteomes" id="UP000250043">
    <property type="component" value="Unassembled WGS sequence"/>
</dbReference>
<evidence type="ECO:0000313" key="3">
    <source>
        <dbReference type="Proteomes" id="UP000250043"/>
    </source>
</evidence>
<reference evidence="2 3" key="1">
    <citation type="submission" date="2016-07" db="EMBL/GenBank/DDBJ databases">
        <title>Draft genome of the white-rot fungus Obba rivulosa 3A-2.</title>
        <authorList>
            <consortium name="DOE Joint Genome Institute"/>
            <person name="Miettinen O."/>
            <person name="Riley R."/>
            <person name="Acob R."/>
            <person name="Barry K."/>
            <person name="Cullen D."/>
            <person name="De Vries R."/>
            <person name="Hainaut M."/>
            <person name="Hatakka A."/>
            <person name="Henrissat B."/>
            <person name="Hilden K."/>
            <person name="Kuo R."/>
            <person name="Labutti K."/>
            <person name="Lipzen A."/>
            <person name="Makela M.R."/>
            <person name="Sandor L."/>
            <person name="Spatafora J.W."/>
            <person name="Grigoriev I.V."/>
            <person name="Hibbett D.S."/>
        </authorList>
    </citation>
    <scope>NUCLEOTIDE SEQUENCE [LARGE SCALE GENOMIC DNA]</scope>
    <source>
        <strain evidence="2 3">3A-2</strain>
    </source>
</reference>
<feature type="compositionally biased region" description="Polar residues" evidence="1">
    <location>
        <begin position="341"/>
        <end position="363"/>
    </location>
</feature>
<feature type="region of interest" description="Disordered" evidence="1">
    <location>
        <begin position="117"/>
        <end position="386"/>
    </location>
</feature>
<feature type="compositionally biased region" description="Low complexity" evidence="1">
    <location>
        <begin position="613"/>
        <end position="627"/>
    </location>
</feature>